<organism evidence="1">
    <name type="scientific">marine sediment metagenome</name>
    <dbReference type="NCBI Taxonomy" id="412755"/>
    <lineage>
        <taxon>unclassified sequences</taxon>
        <taxon>metagenomes</taxon>
        <taxon>ecological metagenomes</taxon>
    </lineage>
</organism>
<evidence type="ECO:0000313" key="1">
    <source>
        <dbReference type="EMBL" id="KKL27315.1"/>
    </source>
</evidence>
<gene>
    <name evidence="1" type="ORF">LCGC14_2386370</name>
</gene>
<protein>
    <submittedName>
        <fullName evidence="1">Uncharacterized protein</fullName>
    </submittedName>
</protein>
<dbReference type="AlphaFoldDB" id="A0A0F9BZI0"/>
<name>A0A0F9BZI0_9ZZZZ</name>
<proteinExistence type="predicted"/>
<comment type="caution">
    <text evidence="1">The sequence shown here is derived from an EMBL/GenBank/DDBJ whole genome shotgun (WGS) entry which is preliminary data.</text>
</comment>
<accession>A0A0F9BZI0</accession>
<sequence>MPNAQDAPMTVNTILNVGSTGSGKTNGFLTLPGKKFMYIFDPNALATLRGHDVEYELFIPEQLDLDAVTLKALNRDKFSTPPEPKTYPMFENHLESSIDSGFFDKFDVVGLDSITTLTAVVLDRILWLNKRTGEHPTIADNVATVNTVIRVFRTLITPNKTIYITGHVDYKQESYKATEVGGAEGSGKMLNVMYFLGGLRKRLPILFSEVWLSYGEPDNKDKMHYFVRTQQDRYNPYLRCSSRFIDPVEDVTVDWSKPLEGQGIGGLLERVTIAEGA</sequence>
<reference evidence="1" key="1">
    <citation type="journal article" date="2015" name="Nature">
        <title>Complex archaea that bridge the gap between prokaryotes and eukaryotes.</title>
        <authorList>
            <person name="Spang A."/>
            <person name="Saw J.H."/>
            <person name="Jorgensen S.L."/>
            <person name="Zaremba-Niedzwiedzka K."/>
            <person name="Martijn J."/>
            <person name="Lind A.E."/>
            <person name="van Eijk R."/>
            <person name="Schleper C."/>
            <person name="Guy L."/>
            <person name="Ettema T.J."/>
        </authorList>
    </citation>
    <scope>NUCLEOTIDE SEQUENCE</scope>
</reference>
<dbReference type="EMBL" id="LAZR01035508">
    <property type="protein sequence ID" value="KKL27315.1"/>
    <property type="molecule type" value="Genomic_DNA"/>
</dbReference>